<comment type="cofactor">
    <cofactor evidence="1">
        <name>Mg(2+)</name>
        <dbReference type="ChEBI" id="CHEBI:18420"/>
    </cofactor>
</comment>
<evidence type="ECO:0000313" key="7">
    <source>
        <dbReference type="Proteomes" id="UP000018890"/>
    </source>
</evidence>
<keyword evidence="4" id="KW-0460">Magnesium</keyword>
<comment type="caution">
    <text evidence="6">The sequence shown here is derived from an EMBL/GenBank/DDBJ whole genome shotgun (WGS) entry which is preliminary data.</text>
</comment>
<evidence type="ECO:0000256" key="2">
    <source>
        <dbReference type="ARBA" id="ARBA00022723"/>
    </source>
</evidence>
<reference evidence="6" key="1">
    <citation type="journal article" date="2014" name="Genome Announc.">
        <title>Draft Genome Sequences of Three Alkaliphilic Bacillus Strains, Bacillus wakoensis JCM 9140T, Bacillus akibai JCM 9157T, and Bacillus hemicellulosilyticus JCM 9152T.</title>
        <authorList>
            <person name="Yuki M."/>
            <person name="Oshima K."/>
            <person name="Suda W."/>
            <person name="Oshida Y."/>
            <person name="Kitamura K."/>
            <person name="Iida T."/>
            <person name="Hattori M."/>
            <person name="Ohkuma M."/>
        </authorList>
    </citation>
    <scope>NUCLEOTIDE SEQUENCE [LARGE SCALE GENOMIC DNA]</scope>
    <source>
        <strain evidence="6">JCM 9140</strain>
    </source>
</reference>
<dbReference type="GO" id="GO:0016740">
    <property type="term" value="F:transferase activity"/>
    <property type="evidence" value="ECO:0007669"/>
    <property type="project" value="UniProtKB-KW"/>
</dbReference>
<dbReference type="InterPro" id="IPR011330">
    <property type="entry name" value="Glyco_hydro/deAcase_b/a-brl"/>
</dbReference>
<dbReference type="GO" id="GO:0005975">
    <property type="term" value="P:carbohydrate metabolic process"/>
    <property type="evidence" value="ECO:0007669"/>
    <property type="project" value="InterPro"/>
</dbReference>
<evidence type="ECO:0000313" key="6">
    <source>
        <dbReference type="EMBL" id="GAE25618.1"/>
    </source>
</evidence>
<dbReference type="GO" id="GO:0046872">
    <property type="term" value="F:metal ion binding"/>
    <property type="evidence" value="ECO:0007669"/>
    <property type="project" value="UniProtKB-KW"/>
</dbReference>
<evidence type="ECO:0000256" key="1">
    <source>
        <dbReference type="ARBA" id="ARBA00001946"/>
    </source>
</evidence>
<dbReference type="AlphaFoldDB" id="W4Q1L5"/>
<gene>
    <name evidence="6" type="ORF">JCM9140_1625</name>
</gene>
<evidence type="ECO:0000256" key="5">
    <source>
        <dbReference type="ARBA" id="ARBA00023277"/>
    </source>
</evidence>
<dbReference type="Pfam" id="PF04794">
    <property type="entry name" value="YdjC"/>
    <property type="match status" value="1"/>
</dbReference>
<organism evidence="6 7">
    <name type="scientific">Halalkalibacter wakoensis JCM 9140</name>
    <dbReference type="NCBI Taxonomy" id="1236970"/>
    <lineage>
        <taxon>Bacteria</taxon>
        <taxon>Bacillati</taxon>
        <taxon>Bacillota</taxon>
        <taxon>Bacilli</taxon>
        <taxon>Bacillales</taxon>
        <taxon>Bacillaceae</taxon>
        <taxon>Halalkalibacter</taxon>
    </lineage>
</organism>
<dbReference type="GO" id="GO:0016787">
    <property type="term" value="F:hydrolase activity"/>
    <property type="evidence" value="ECO:0007669"/>
    <property type="project" value="UniProtKB-KW"/>
</dbReference>
<dbReference type="Gene3D" id="3.20.20.370">
    <property type="entry name" value="Glycoside hydrolase/deacetylase"/>
    <property type="match status" value="1"/>
</dbReference>
<protein>
    <submittedName>
        <fullName evidence="6">Cellobiose phosphotransferase system YdjC-like protein</fullName>
    </submittedName>
</protein>
<keyword evidence="2" id="KW-0479">Metal-binding</keyword>
<dbReference type="InterPro" id="IPR006879">
    <property type="entry name" value="YdjC-like"/>
</dbReference>
<accession>W4Q1L5</accession>
<keyword evidence="7" id="KW-1185">Reference proteome</keyword>
<evidence type="ECO:0000256" key="4">
    <source>
        <dbReference type="ARBA" id="ARBA00022842"/>
    </source>
</evidence>
<dbReference type="Proteomes" id="UP000018890">
    <property type="component" value="Unassembled WGS sequence"/>
</dbReference>
<dbReference type="OrthoDB" id="9774177at2"/>
<dbReference type="PANTHER" id="PTHR31609">
    <property type="entry name" value="YDJC DEACETYLASE FAMILY MEMBER"/>
    <property type="match status" value="1"/>
</dbReference>
<dbReference type="SUPFAM" id="SSF88713">
    <property type="entry name" value="Glycoside hydrolase/deacetylase"/>
    <property type="match status" value="1"/>
</dbReference>
<keyword evidence="3" id="KW-0378">Hydrolase</keyword>
<sequence>MITIVCNADDFGYSRGVNHGIIDAHKYGVVNSATMMMNMPGTEHAILQAKENPSLHVGIHLVLTCGIPLSKGLKTIITDEGKFFRKPDVLFNSEMDLKEVEKEWRAQIDRFYSSGLKASHFDSIIMYI</sequence>
<proteinExistence type="predicted"/>
<evidence type="ECO:0000256" key="3">
    <source>
        <dbReference type="ARBA" id="ARBA00022801"/>
    </source>
</evidence>
<name>W4Q1L5_9BACI</name>
<keyword evidence="5" id="KW-0119">Carbohydrate metabolism</keyword>
<dbReference type="PANTHER" id="PTHR31609:SF1">
    <property type="entry name" value="CARBOHYDRATE DEACETYLASE"/>
    <property type="match status" value="1"/>
</dbReference>
<keyword evidence="6" id="KW-0808">Transferase</keyword>
<dbReference type="EMBL" id="BAUT01000012">
    <property type="protein sequence ID" value="GAE25618.1"/>
    <property type="molecule type" value="Genomic_DNA"/>
</dbReference>
<dbReference type="GO" id="GO:0019213">
    <property type="term" value="F:deacetylase activity"/>
    <property type="evidence" value="ECO:0007669"/>
    <property type="project" value="TreeGrafter"/>
</dbReference>